<dbReference type="AlphaFoldDB" id="A0AAV8TSP5"/>
<protein>
    <submittedName>
        <fullName evidence="1">Uncharacterized protein</fullName>
    </submittedName>
</protein>
<evidence type="ECO:0000313" key="1">
    <source>
        <dbReference type="EMBL" id="KAJ8769975.1"/>
    </source>
</evidence>
<accession>A0AAV8TSP5</accession>
<comment type="caution">
    <text evidence="1">The sequence shown here is derived from an EMBL/GenBank/DDBJ whole genome shotgun (WGS) entry which is preliminary data.</text>
</comment>
<organism evidence="1 2">
    <name type="scientific">Erythroxylum novogranatense</name>
    <dbReference type="NCBI Taxonomy" id="1862640"/>
    <lineage>
        <taxon>Eukaryota</taxon>
        <taxon>Viridiplantae</taxon>
        <taxon>Streptophyta</taxon>
        <taxon>Embryophyta</taxon>
        <taxon>Tracheophyta</taxon>
        <taxon>Spermatophyta</taxon>
        <taxon>Magnoliopsida</taxon>
        <taxon>eudicotyledons</taxon>
        <taxon>Gunneridae</taxon>
        <taxon>Pentapetalae</taxon>
        <taxon>rosids</taxon>
        <taxon>fabids</taxon>
        <taxon>Malpighiales</taxon>
        <taxon>Erythroxylaceae</taxon>
        <taxon>Erythroxylum</taxon>
    </lineage>
</organism>
<sequence>MGEENLVDELPVNFGDNPKGFDYKAIIGSLPEDNKEEDSIIGEFLTLACVPLRNVPCLSASSSSSSSSLELSLFHPFDIALNLIHLRHLIGE</sequence>
<name>A0AAV8TSP5_9ROSI</name>
<reference evidence="1 2" key="1">
    <citation type="submission" date="2021-09" db="EMBL/GenBank/DDBJ databases">
        <title>Genomic insights and catalytic innovation underlie evolution of tropane alkaloids biosynthesis.</title>
        <authorList>
            <person name="Wang Y.-J."/>
            <person name="Tian T."/>
            <person name="Huang J.-P."/>
            <person name="Huang S.-X."/>
        </authorList>
    </citation>
    <scope>NUCLEOTIDE SEQUENCE [LARGE SCALE GENOMIC DNA]</scope>
    <source>
        <strain evidence="1">KIB-2018</strain>
        <tissue evidence="1">Leaf</tissue>
    </source>
</reference>
<gene>
    <name evidence="1" type="ORF">K2173_009057</name>
</gene>
<keyword evidence="2" id="KW-1185">Reference proteome</keyword>
<dbReference type="EMBL" id="JAIWQS010000003">
    <property type="protein sequence ID" value="KAJ8769975.1"/>
    <property type="molecule type" value="Genomic_DNA"/>
</dbReference>
<dbReference type="Proteomes" id="UP001159364">
    <property type="component" value="Linkage Group LG03"/>
</dbReference>
<proteinExistence type="predicted"/>
<evidence type="ECO:0000313" key="2">
    <source>
        <dbReference type="Proteomes" id="UP001159364"/>
    </source>
</evidence>